<keyword evidence="4 11" id="KW-0479">Metal-binding</keyword>
<dbReference type="RefSeq" id="XP_003740784.1">
    <property type="nucleotide sequence ID" value="XM_003740736.2"/>
</dbReference>
<evidence type="ECO:0000256" key="4">
    <source>
        <dbReference type="ARBA" id="ARBA00022723"/>
    </source>
</evidence>
<evidence type="ECO:0000256" key="6">
    <source>
        <dbReference type="ARBA" id="ARBA00023277"/>
    </source>
</evidence>
<dbReference type="GO" id="GO:0046872">
    <property type="term" value="F:metal ion binding"/>
    <property type="evidence" value="ECO:0007669"/>
    <property type="project" value="UniProtKB-KW"/>
</dbReference>
<feature type="domain" description="Amidohydrolase-related" evidence="12">
    <location>
        <begin position="54"/>
        <end position="390"/>
    </location>
</feature>
<dbReference type="KEGG" id="goe:100905857"/>
<evidence type="ECO:0000256" key="9">
    <source>
        <dbReference type="PIRSR" id="PIRSR038994-1"/>
    </source>
</evidence>
<feature type="active site" description="Proton donor/acceptor" evidence="9">
    <location>
        <position position="284"/>
    </location>
</feature>
<gene>
    <name evidence="14" type="primary">LOC100905857</name>
</gene>
<evidence type="ECO:0000256" key="7">
    <source>
        <dbReference type="ARBA" id="ARBA00047647"/>
    </source>
</evidence>
<feature type="binding site" evidence="10">
    <location>
        <position position="146"/>
    </location>
    <ligand>
        <name>substrate</name>
    </ligand>
</feature>
<dbReference type="CDD" id="cd00854">
    <property type="entry name" value="NagA"/>
    <property type="match status" value="1"/>
</dbReference>
<dbReference type="EC" id="3.5.1.25" evidence="2 8"/>
<dbReference type="FunFam" id="3.20.20.140:FF:000023">
    <property type="entry name" value="N-acetylglucosamine-6-phosphate deacetylase"/>
    <property type="match status" value="1"/>
</dbReference>
<sequence length="393" mass="42767">MTLITRFTNCRVLRNGKLIRDDLYVRDGKIIDYMQIFYEERRKCDIALDCKGRIIAPGFIDLQINGGFGYDFSHDCEKIESAVREVAQRLLSSGVIGFCPTLVTSDPAVYPEVLKKIRKETGGKHGAAILGLHLEGPFIAMDKRGAHNPSYVRTLENGVCDLTDVYGNDLSSVAIVTLAPELDIRREVIKYLSSRGVRVALGHSTASLRDAEIGASNGASLITHLFNAMPLFHHRDPGVVGLLTSEVSPRPLFYGIIADGVHTHFETLRIAHRINPQNLVLVTDAISAMGLENGKHFIGDMQVVIEGKRATIDGTSTLCGCVSSLDFCVRQFHAASGCSIEEALEAASLHPAQALGLANKGSLDVGSDADFVIVNDDIQIQSTWIAGEMVYSL</sequence>
<feature type="binding site" evidence="10">
    <location>
        <begin position="318"/>
        <end position="320"/>
    </location>
    <ligand>
        <name>substrate</name>
    </ligand>
</feature>
<evidence type="ECO:0000256" key="11">
    <source>
        <dbReference type="PIRSR" id="PIRSR038994-3"/>
    </source>
</evidence>
<dbReference type="InterPro" id="IPR032466">
    <property type="entry name" value="Metal_Hydrolase"/>
</dbReference>
<dbReference type="Gene3D" id="3.20.20.140">
    <property type="entry name" value="Metal-dependent hydrolases"/>
    <property type="match status" value="1"/>
</dbReference>
<evidence type="ECO:0000313" key="14">
    <source>
        <dbReference type="RefSeq" id="XP_003740784.1"/>
    </source>
</evidence>
<proteinExistence type="inferred from homology"/>
<evidence type="ECO:0000256" key="8">
    <source>
        <dbReference type="PIRNR" id="PIRNR038994"/>
    </source>
</evidence>
<evidence type="ECO:0000256" key="3">
    <source>
        <dbReference type="ARBA" id="ARBA00018029"/>
    </source>
</evidence>
<dbReference type="Proteomes" id="UP000694867">
    <property type="component" value="Unplaced"/>
</dbReference>
<evidence type="ECO:0000256" key="10">
    <source>
        <dbReference type="PIRSR" id="PIRSR038994-2"/>
    </source>
</evidence>
<dbReference type="AlphaFoldDB" id="A0AAJ6QQT1"/>
<keyword evidence="5 8" id="KW-0378">Hydrolase</keyword>
<dbReference type="InterPro" id="IPR011059">
    <property type="entry name" value="Metal-dep_hydrolase_composite"/>
</dbReference>
<dbReference type="InterPro" id="IPR006680">
    <property type="entry name" value="Amidohydro-rel"/>
</dbReference>
<dbReference type="SUPFAM" id="SSF51338">
    <property type="entry name" value="Composite domain of metallo-dependent hydrolases"/>
    <property type="match status" value="1"/>
</dbReference>
<dbReference type="Gene3D" id="2.30.40.10">
    <property type="entry name" value="Urease, subunit C, domain 1"/>
    <property type="match status" value="1"/>
</dbReference>
<name>A0AAJ6QQT1_9ACAR</name>
<comment type="catalytic activity">
    <reaction evidence="7 8">
        <text>N-acetyl-D-glucosamine 6-phosphate + H2O = D-glucosamine 6-phosphate + acetate</text>
        <dbReference type="Rhea" id="RHEA:22936"/>
        <dbReference type="ChEBI" id="CHEBI:15377"/>
        <dbReference type="ChEBI" id="CHEBI:30089"/>
        <dbReference type="ChEBI" id="CHEBI:57513"/>
        <dbReference type="ChEBI" id="CHEBI:58725"/>
        <dbReference type="EC" id="3.5.1.25"/>
    </reaction>
</comment>
<keyword evidence="6 8" id="KW-0119">Carbohydrate metabolism</keyword>
<dbReference type="PIRSF" id="PIRSF038994">
    <property type="entry name" value="NagA"/>
    <property type="match status" value="1"/>
</dbReference>
<organism evidence="13 14">
    <name type="scientific">Galendromus occidentalis</name>
    <name type="common">western predatory mite</name>
    <dbReference type="NCBI Taxonomy" id="34638"/>
    <lineage>
        <taxon>Eukaryota</taxon>
        <taxon>Metazoa</taxon>
        <taxon>Ecdysozoa</taxon>
        <taxon>Arthropoda</taxon>
        <taxon>Chelicerata</taxon>
        <taxon>Arachnida</taxon>
        <taxon>Acari</taxon>
        <taxon>Parasitiformes</taxon>
        <taxon>Mesostigmata</taxon>
        <taxon>Gamasina</taxon>
        <taxon>Phytoseioidea</taxon>
        <taxon>Phytoseiidae</taxon>
        <taxon>Typhlodrominae</taxon>
        <taxon>Galendromus</taxon>
    </lineage>
</organism>
<evidence type="ECO:0000259" key="12">
    <source>
        <dbReference type="Pfam" id="PF01979"/>
    </source>
</evidence>
<reference evidence="14" key="1">
    <citation type="submission" date="2025-08" db="UniProtKB">
        <authorList>
            <consortium name="RefSeq"/>
        </authorList>
    </citation>
    <scope>IDENTIFICATION</scope>
</reference>
<evidence type="ECO:0000256" key="5">
    <source>
        <dbReference type="ARBA" id="ARBA00022801"/>
    </source>
</evidence>
<dbReference type="GO" id="GO:0106279">
    <property type="term" value="P:negative regulation of UDP-N-acetylglucosamine biosynthetic process"/>
    <property type="evidence" value="ECO:0007669"/>
    <property type="project" value="UniProtKB-ARBA"/>
</dbReference>
<feature type="binding site" evidence="11">
    <location>
        <position position="203"/>
    </location>
    <ligand>
        <name>Zn(2+)</name>
        <dbReference type="ChEBI" id="CHEBI:29105"/>
    </ligand>
</feature>
<evidence type="ECO:0000256" key="1">
    <source>
        <dbReference type="ARBA" id="ARBA00010716"/>
    </source>
</evidence>
<dbReference type="PANTHER" id="PTHR11113:SF14">
    <property type="entry name" value="N-ACETYLGLUCOSAMINE-6-PHOSPHATE DEACETYLASE"/>
    <property type="match status" value="1"/>
</dbReference>
<dbReference type="InterPro" id="IPR003764">
    <property type="entry name" value="GlcNAc_6-P_deAcase"/>
</dbReference>
<comment type="similarity">
    <text evidence="1 8">Belongs to the metallo-dependent hydrolases superfamily. NagA family.</text>
</comment>
<feature type="binding site" evidence="10">
    <location>
        <position position="262"/>
    </location>
    <ligand>
        <name>substrate</name>
    </ligand>
</feature>
<dbReference type="GO" id="GO:0008448">
    <property type="term" value="F:N-acetylglucosamine-6-phosphate deacetylase activity"/>
    <property type="evidence" value="ECO:0007669"/>
    <property type="project" value="UniProtKB-UniRule"/>
</dbReference>
<dbReference type="PANTHER" id="PTHR11113">
    <property type="entry name" value="N-ACETYLGLUCOSAMINE-6-PHOSPHATE DEACETYLASE"/>
    <property type="match status" value="1"/>
</dbReference>
<comment type="cofactor">
    <cofactor evidence="11">
        <name>a divalent metal cation</name>
        <dbReference type="ChEBI" id="CHEBI:60240"/>
    </cofactor>
    <text evidence="11">Binds 1 divalent metal cation per subunit.</text>
</comment>
<keyword evidence="13" id="KW-1185">Reference proteome</keyword>
<feature type="binding site" evidence="10">
    <location>
        <position position="235"/>
    </location>
    <ligand>
        <name>substrate</name>
    </ligand>
</feature>
<evidence type="ECO:0000256" key="2">
    <source>
        <dbReference type="ARBA" id="ARBA00011899"/>
    </source>
</evidence>
<evidence type="ECO:0000313" key="13">
    <source>
        <dbReference type="Proteomes" id="UP000694867"/>
    </source>
</evidence>
<dbReference type="GO" id="GO:0019262">
    <property type="term" value="P:N-acetylneuraminate catabolic process"/>
    <property type="evidence" value="ECO:0007669"/>
    <property type="project" value="UniProtKB-ARBA"/>
</dbReference>
<dbReference type="GO" id="GO:0006046">
    <property type="term" value="P:N-acetylglucosamine catabolic process"/>
    <property type="evidence" value="ECO:0007669"/>
    <property type="project" value="TreeGrafter"/>
</dbReference>
<protein>
    <recommendedName>
        <fullName evidence="3 8">N-acetylglucosamine-6-phosphate deacetylase</fullName>
        <ecNumber evidence="2 8">3.5.1.25</ecNumber>
    </recommendedName>
</protein>
<dbReference type="NCBIfam" id="TIGR00221">
    <property type="entry name" value="nagA"/>
    <property type="match status" value="1"/>
</dbReference>
<dbReference type="Pfam" id="PF01979">
    <property type="entry name" value="Amidohydro_1"/>
    <property type="match status" value="1"/>
</dbReference>
<dbReference type="GeneID" id="100905857"/>
<dbReference type="SUPFAM" id="SSF51556">
    <property type="entry name" value="Metallo-dependent hydrolases"/>
    <property type="match status" value="1"/>
</dbReference>
<feature type="binding site" evidence="11">
    <location>
        <position position="135"/>
    </location>
    <ligand>
        <name>Zn(2+)</name>
        <dbReference type="ChEBI" id="CHEBI:29105"/>
    </ligand>
</feature>
<accession>A0AAJ6QQT1</accession>
<feature type="binding site" evidence="10">
    <location>
        <begin position="227"/>
        <end position="228"/>
    </location>
    <ligand>
        <name>substrate</name>
    </ligand>
</feature>
<feature type="binding site" evidence="11">
    <location>
        <position position="224"/>
    </location>
    <ligand>
        <name>Zn(2+)</name>
        <dbReference type="ChEBI" id="CHEBI:29105"/>
    </ligand>
</feature>